<feature type="chain" id="PRO_5036135866" evidence="1">
    <location>
        <begin position="17"/>
        <end position="270"/>
    </location>
</feature>
<keyword evidence="2" id="KW-0489">Methyltransferase</keyword>
<evidence type="ECO:0000313" key="4">
    <source>
        <dbReference type="Proteomes" id="UP000320762"/>
    </source>
</evidence>
<dbReference type="PANTHER" id="PTHR45036">
    <property type="entry name" value="METHYLTRANSFERASE LIKE 7B"/>
    <property type="match status" value="1"/>
</dbReference>
<evidence type="ECO:0000313" key="2">
    <source>
        <dbReference type="EMBL" id="TRM59778.1"/>
    </source>
</evidence>
<organism evidence="2 4">
    <name type="scientific">Schizophyllum amplum</name>
    <dbReference type="NCBI Taxonomy" id="97359"/>
    <lineage>
        <taxon>Eukaryota</taxon>
        <taxon>Fungi</taxon>
        <taxon>Dikarya</taxon>
        <taxon>Basidiomycota</taxon>
        <taxon>Agaricomycotina</taxon>
        <taxon>Agaricomycetes</taxon>
        <taxon>Agaricomycetidae</taxon>
        <taxon>Agaricales</taxon>
        <taxon>Schizophyllaceae</taxon>
        <taxon>Schizophyllum</taxon>
    </lineage>
</organism>
<evidence type="ECO:0000313" key="3">
    <source>
        <dbReference type="EMBL" id="TRM60948.1"/>
    </source>
</evidence>
<dbReference type="EMBL" id="VDMD01000019">
    <property type="protein sequence ID" value="TRM60948.1"/>
    <property type="molecule type" value="Genomic_DNA"/>
</dbReference>
<dbReference type="GO" id="GO:0008168">
    <property type="term" value="F:methyltransferase activity"/>
    <property type="evidence" value="ECO:0007669"/>
    <property type="project" value="UniProtKB-KW"/>
</dbReference>
<dbReference type="AlphaFoldDB" id="A0A550C4Q2"/>
<dbReference type="EMBL" id="VDMD01000026">
    <property type="protein sequence ID" value="TRM59778.1"/>
    <property type="molecule type" value="Genomic_DNA"/>
</dbReference>
<dbReference type="PANTHER" id="PTHR45036:SF1">
    <property type="entry name" value="METHYLTRANSFERASE LIKE 7A"/>
    <property type="match status" value="1"/>
</dbReference>
<dbReference type="CDD" id="cd02440">
    <property type="entry name" value="AdoMet_MTases"/>
    <property type="match status" value="1"/>
</dbReference>
<dbReference type="Proteomes" id="UP000320762">
    <property type="component" value="Unassembled WGS sequence"/>
</dbReference>
<reference evidence="2" key="2">
    <citation type="submission" date="2019-06" db="EMBL/GenBank/DDBJ databases">
        <authorList>
            <consortium name="DOE Joint Genome Institute"/>
            <person name="Ahrendt S.R."/>
            <person name="Cantor M.N."/>
            <person name="Hua S.X."/>
        </authorList>
    </citation>
    <scope>NUCLEOTIDE SEQUENCE</scope>
    <source>
        <strain evidence="2">NL-1724</strain>
    </source>
</reference>
<proteinExistence type="predicted"/>
<dbReference type="InterPro" id="IPR052356">
    <property type="entry name" value="Thiol_S-MT"/>
</dbReference>
<reference evidence="2 4" key="1">
    <citation type="journal article" date="2019" name="New Phytol.">
        <title>Comparative genomics reveals unique wood-decay strategies and fruiting body development in the Schizophyllaceae.</title>
        <authorList>
            <person name="Almasi E."/>
            <person name="Sahu N."/>
            <person name="Krizsan K."/>
            <person name="Balint B."/>
            <person name="Kovacs G.M."/>
            <person name="Kiss B."/>
            <person name="Cseklye J."/>
            <person name="Drula E."/>
            <person name="Henrissat B."/>
            <person name="Nagy I."/>
            <person name="Chovatia M."/>
            <person name="Adam C."/>
            <person name="LaButti K."/>
            <person name="Lipzen A."/>
            <person name="Riley R."/>
            <person name="Grigoriev I.V."/>
            <person name="Nagy L.G."/>
        </authorList>
    </citation>
    <scope>NUCLEOTIDE SEQUENCE [LARGE SCALE GENOMIC DNA]</scope>
    <source>
        <strain evidence="2 4">NL-1724</strain>
    </source>
</reference>
<evidence type="ECO:0000256" key="1">
    <source>
        <dbReference type="SAM" id="SignalP"/>
    </source>
</evidence>
<dbReference type="InterPro" id="IPR029063">
    <property type="entry name" value="SAM-dependent_MTases_sf"/>
</dbReference>
<dbReference type="SUPFAM" id="SSF53335">
    <property type="entry name" value="S-adenosyl-L-methionine-dependent methyltransferases"/>
    <property type="match status" value="1"/>
</dbReference>
<accession>A0A550C4Q2</accession>
<gene>
    <name evidence="3" type="ORF">BD626DRAFT_406516</name>
    <name evidence="2" type="ORF">BD626DRAFT_408604</name>
</gene>
<feature type="signal peptide" evidence="1">
    <location>
        <begin position="1"/>
        <end position="16"/>
    </location>
</feature>
<protein>
    <submittedName>
        <fullName evidence="2">S-adenosyl-L-methionine-dependent methyltransferase</fullName>
    </submittedName>
</protein>
<dbReference type="OrthoDB" id="540004at2759"/>
<keyword evidence="2" id="KW-0808">Transferase</keyword>
<sequence length="270" mass="30035">MNFSAILGLLTDLYLAFKFALVPSLLDTARQPSLLIRPIALSRIFMAHVWTAFGPGVDENSRLEKQKLITPYAHGVVLDAGAGHGHTMLYLDPAKVTKYVAVEPNADMHQHIRRKAAGAGFNEADGTLVLLGCGIEDIGTIRAALNANGPCVDTIVSVLTLCTVPEPQRTIQALVDDILRPGGAFLFYEHVLSHRADVAWWQQFWAPIWQIPFDGCRLDRPTHLWISEVRDSKKERTGSVWAAQNVWGKDGETEDTLFWHRAGNFVKRLD</sequence>
<keyword evidence="4" id="KW-1185">Reference proteome</keyword>
<comment type="caution">
    <text evidence="2">The sequence shown here is derived from an EMBL/GenBank/DDBJ whole genome shotgun (WGS) entry which is preliminary data.</text>
</comment>
<dbReference type="Pfam" id="PF13489">
    <property type="entry name" value="Methyltransf_23"/>
    <property type="match status" value="1"/>
</dbReference>
<name>A0A550C4Q2_9AGAR</name>
<dbReference type="GO" id="GO:0032259">
    <property type="term" value="P:methylation"/>
    <property type="evidence" value="ECO:0007669"/>
    <property type="project" value="UniProtKB-KW"/>
</dbReference>
<dbReference type="STRING" id="97359.A0A550C4Q2"/>
<dbReference type="Gene3D" id="3.40.50.150">
    <property type="entry name" value="Vaccinia Virus protein VP39"/>
    <property type="match status" value="1"/>
</dbReference>
<keyword evidence="1" id="KW-0732">Signal</keyword>